<dbReference type="GO" id="GO:0004124">
    <property type="term" value="F:cysteine synthase activity"/>
    <property type="evidence" value="ECO:0007669"/>
    <property type="project" value="TreeGrafter"/>
</dbReference>
<evidence type="ECO:0000256" key="3">
    <source>
        <dbReference type="ARBA" id="ARBA00022898"/>
    </source>
</evidence>
<dbReference type="EMBL" id="VBAL01000241">
    <property type="protein sequence ID" value="TMI96772.1"/>
    <property type="molecule type" value="Genomic_DNA"/>
</dbReference>
<evidence type="ECO:0000256" key="1">
    <source>
        <dbReference type="ARBA" id="ARBA00001933"/>
    </source>
</evidence>
<dbReference type="InterPro" id="IPR015424">
    <property type="entry name" value="PyrdxlP-dep_Trfase"/>
</dbReference>
<comment type="similarity">
    <text evidence="4">Belongs to the trans-sulfuration enzymes family.</text>
</comment>
<dbReference type="EC" id="2.5.1.49" evidence="5"/>
<evidence type="ECO:0000313" key="5">
    <source>
        <dbReference type="EMBL" id="TMI96772.1"/>
    </source>
</evidence>
<comment type="caution">
    <text evidence="5">The sequence shown here is derived from an EMBL/GenBank/DDBJ whole genome shotgun (WGS) entry which is preliminary data.</text>
</comment>
<dbReference type="InterPro" id="IPR000277">
    <property type="entry name" value="Cys/Met-Metab_PyrdxlP-dep_enz"/>
</dbReference>
<proteinExistence type="inferred from homology"/>
<dbReference type="Gene3D" id="3.40.640.10">
    <property type="entry name" value="Type I PLP-dependent aspartate aminotransferase-like (Major domain)"/>
    <property type="match status" value="1"/>
</dbReference>
<evidence type="ECO:0000256" key="2">
    <source>
        <dbReference type="ARBA" id="ARBA00022679"/>
    </source>
</evidence>
<evidence type="ECO:0000313" key="6">
    <source>
        <dbReference type="Proteomes" id="UP000319353"/>
    </source>
</evidence>
<evidence type="ECO:0000256" key="4">
    <source>
        <dbReference type="RuleBase" id="RU362118"/>
    </source>
</evidence>
<name>A0A537KM95_9BACT</name>
<sequence length="54" mass="6038">MRRETIAIHSGYDVDPTTKAVAVPIYQTVAYAFDSADHGAALFNLEVEGYRYSR</sequence>
<keyword evidence="2 5" id="KW-0808">Transferase</keyword>
<dbReference type="InterPro" id="IPR015421">
    <property type="entry name" value="PyrdxlP-dep_Trfase_major"/>
</dbReference>
<dbReference type="PANTHER" id="PTHR43797:SF2">
    <property type="entry name" value="HOMOCYSTEINE_CYSTEINE SYNTHASE"/>
    <property type="match status" value="1"/>
</dbReference>
<dbReference type="GO" id="GO:0005737">
    <property type="term" value="C:cytoplasm"/>
    <property type="evidence" value="ECO:0007669"/>
    <property type="project" value="TreeGrafter"/>
</dbReference>
<dbReference type="GO" id="GO:0071269">
    <property type="term" value="P:L-homocysteine biosynthetic process"/>
    <property type="evidence" value="ECO:0007669"/>
    <property type="project" value="TreeGrafter"/>
</dbReference>
<dbReference type="GO" id="GO:0003961">
    <property type="term" value="F:O-acetylhomoserine aminocarboxypropyltransferase activity"/>
    <property type="evidence" value="ECO:0007669"/>
    <property type="project" value="UniProtKB-EC"/>
</dbReference>
<dbReference type="Proteomes" id="UP000319353">
    <property type="component" value="Unassembled WGS sequence"/>
</dbReference>
<dbReference type="Pfam" id="PF01053">
    <property type="entry name" value="Cys_Met_Meta_PP"/>
    <property type="match status" value="1"/>
</dbReference>
<dbReference type="GO" id="GO:0030170">
    <property type="term" value="F:pyridoxal phosphate binding"/>
    <property type="evidence" value="ECO:0007669"/>
    <property type="project" value="InterPro"/>
</dbReference>
<accession>A0A537KM95</accession>
<reference evidence="5 6" key="1">
    <citation type="journal article" date="2019" name="Nat. Microbiol.">
        <title>Mediterranean grassland soil C-N compound turnover is dependent on rainfall and depth, and is mediated by genomically divergent microorganisms.</title>
        <authorList>
            <person name="Diamond S."/>
            <person name="Andeer P.F."/>
            <person name="Li Z."/>
            <person name="Crits-Christoph A."/>
            <person name="Burstein D."/>
            <person name="Anantharaman K."/>
            <person name="Lane K.R."/>
            <person name="Thomas B.C."/>
            <person name="Pan C."/>
            <person name="Northen T.R."/>
            <person name="Banfield J.F."/>
        </authorList>
    </citation>
    <scope>NUCLEOTIDE SEQUENCE [LARGE SCALE GENOMIC DNA]</scope>
    <source>
        <strain evidence="5">NP_4</strain>
    </source>
</reference>
<dbReference type="GO" id="GO:0006535">
    <property type="term" value="P:cysteine biosynthetic process from serine"/>
    <property type="evidence" value="ECO:0007669"/>
    <property type="project" value="TreeGrafter"/>
</dbReference>
<dbReference type="GO" id="GO:0019346">
    <property type="term" value="P:transsulfuration"/>
    <property type="evidence" value="ECO:0007669"/>
    <property type="project" value="InterPro"/>
</dbReference>
<feature type="non-terminal residue" evidence="5">
    <location>
        <position position="54"/>
    </location>
</feature>
<keyword evidence="3 4" id="KW-0663">Pyridoxal phosphate</keyword>
<comment type="cofactor">
    <cofactor evidence="1 4">
        <name>pyridoxal 5'-phosphate</name>
        <dbReference type="ChEBI" id="CHEBI:597326"/>
    </cofactor>
</comment>
<protein>
    <submittedName>
        <fullName evidence="5">Bifunctional O-acetylhomoserine aminocarboxypropyltransferase/cysteine synthase</fullName>
        <ecNumber evidence="5">2.5.1.49</ecNumber>
    </submittedName>
</protein>
<dbReference type="SUPFAM" id="SSF53383">
    <property type="entry name" value="PLP-dependent transferases"/>
    <property type="match status" value="1"/>
</dbReference>
<dbReference type="AlphaFoldDB" id="A0A537KM95"/>
<organism evidence="5 6">
    <name type="scientific">Candidatus Segetimicrobium genomatis</name>
    <dbReference type="NCBI Taxonomy" id="2569760"/>
    <lineage>
        <taxon>Bacteria</taxon>
        <taxon>Bacillati</taxon>
        <taxon>Candidatus Sysuimicrobiota</taxon>
        <taxon>Candidatus Sysuimicrobiia</taxon>
        <taxon>Candidatus Sysuimicrobiales</taxon>
        <taxon>Candidatus Segetimicrobiaceae</taxon>
        <taxon>Candidatus Segetimicrobium</taxon>
    </lineage>
</organism>
<dbReference type="InterPro" id="IPR006235">
    <property type="entry name" value="OAc-hSer/O-AcSer_sulfhydrylase"/>
</dbReference>
<gene>
    <name evidence="5" type="ORF">E6H01_13675</name>
</gene>
<dbReference type="PANTHER" id="PTHR43797">
    <property type="entry name" value="HOMOCYSTEINE/CYSTEINE SYNTHASE"/>
    <property type="match status" value="1"/>
</dbReference>